<dbReference type="EMBL" id="JAHLUH010000012">
    <property type="protein sequence ID" value="KAG7725619.1"/>
    <property type="molecule type" value="Genomic_DNA"/>
</dbReference>
<dbReference type="EMBL" id="JAHLUN010000012">
    <property type="protein sequence ID" value="KAG7762995.1"/>
    <property type="molecule type" value="Genomic_DNA"/>
</dbReference>
<evidence type="ECO:0000313" key="4">
    <source>
        <dbReference type="Proteomes" id="UP000697297"/>
    </source>
</evidence>
<evidence type="ECO:0000313" key="5">
    <source>
        <dbReference type="Proteomes" id="UP000738402"/>
    </source>
</evidence>
<keyword evidence="4" id="KW-1185">Reference proteome</keyword>
<evidence type="ECO:0000313" key="2">
    <source>
        <dbReference type="EMBL" id="KAG7725619.1"/>
    </source>
</evidence>
<accession>A0AAN6HZZ2</accession>
<feature type="compositionally biased region" description="Basic and acidic residues" evidence="1">
    <location>
        <begin position="79"/>
        <end position="97"/>
    </location>
</feature>
<evidence type="ECO:0000256" key="1">
    <source>
        <dbReference type="SAM" id="MobiDB-lite"/>
    </source>
</evidence>
<reference evidence="2 4" key="1">
    <citation type="journal article" date="2021" name="G3 (Bethesda)">
        <title>Genomic diversity, chromosomal rearrangements, and interspecies hybridization in the ogataea polymorpha species complex.</title>
        <authorList>
            <person name="Hanson S.J."/>
            <person name="Cinneide E.O."/>
            <person name="Salzberg L.I."/>
            <person name="Wolfe K.H."/>
            <person name="McGowan J."/>
            <person name="Fitzpatrick D.A."/>
            <person name="Matlin K."/>
        </authorList>
    </citation>
    <scope>NUCLEOTIDE SEQUENCE</scope>
    <source>
        <strain evidence="3">81-436-3</strain>
        <strain evidence="2">83-405-1</strain>
    </source>
</reference>
<name>A0AAN6HZZ2_9ASCO</name>
<evidence type="ECO:0000313" key="3">
    <source>
        <dbReference type="EMBL" id="KAG7762995.1"/>
    </source>
</evidence>
<dbReference type="Proteomes" id="UP000697297">
    <property type="component" value="Unassembled WGS sequence"/>
</dbReference>
<protein>
    <submittedName>
        <fullName evidence="2">Uncharacterized protein</fullName>
    </submittedName>
</protein>
<dbReference type="AlphaFoldDB" id="A0AAN6HZZ2"/>
<feature type="compositionally biased region" description="Basic residues" evidence="1">
    <location>
        <begin position="33"/>
        <end position="43"/>
    </location>
</feature>
<organism evidence="2 5">
    <name type="scientific">Ogataea haglerorum</name>
    <dbReference type="NCBI Taxonomy" id="1937702"/>
    <lineage>
        <taxon>Eukaryota</taxon>
        <taxon>Fungi</taxon>
        <taxon>Dikarya</taxon>
        <taxon>Ascomycota</taxon>
        <taxon>Saccharomycotina</taxon>
        <taxon>Pichiomycetes</taxon>
        <taxon>Pichiales</taxon>
        <taxon>Pichiaceae</taxon>
        <taxon>Ogataea</taxon>
    </lineage>
</organism>
<comment type="caution">
    <text evidence="2">The sequence shown here is derived from an EMBL/GenBank/DDBJ whole genome shotgun (WGS) entry which is preliminary data.</text>
</comment>
<feature type="region of interest" description="Disordered" evidence="1">
    <location>
        <begin position="32"/>
        <end position="97"/>
    </location>
</feature>
<dbReference type="Proteomes" id="UP000738402">
    <property type="component" value="Unassembled WGS sequence"/>
</dbReference>
<proteinExistence type="predicted"/>
<gene>
    <name evidence="2" type="ORF">KL933_004185</name>
    <name evidence="3" type="ORF">KL946_004347</name>
</gene>
<sequence>MKIPGFRSSRQYWITILSAASVHVPACIPRERPVHRRKRRHLSQRQERHHQVAAREQVPDEQGRGSAALQGRPLPDNQPRPDRPCNRQHVDVPELIV</sequence>